<sequence>MSHRTAVPLSSALSAEDLSSEVKGESLSEKNVLITGGASGVGAAIAQAYAEKGAYVTIVDINEDLGNQHALSLQSRGHHVQFIRTDIASWPSQVAAFKAAIRFHPAQTLDTVIACAGVLGQPFLLPSEGGIRSLSDDPPCPDTSTWAVNAVGLSHTTKLAQLYFELPGADAPAPRRPKSLVVFASLLSYIDFPNAVAYTGSKYAARGLFRIARDLFAQRGHRVNAVAPWLTRTPMTPGLVELFESVGCPFTEGTDLAVRACLRLDGDDGVNGRVLAAGPDRIFDMQDDLEGKDGAKGLEYFYGQVMPDWTVYLGKMREITMGSEH</sequence>
<evidence type="ECO:0000313" key="2">
    <source>
        <dbReference type="Proteomes" id="UP001165186"/>
    </source>
</evidence>
<organism evidence="1 2">
    <name type="scientific">Neofusicoccum parvum</name>
    <dbReference type="NCBI Taxonomy" id="310453"/>
    <lineage>
        <taxon>Eukaryota</taxon>
        <taxon>Fungi</taxon>
        <taxon>Dikarya</taxon>
        <taxon>Ascomycota</taxon>
        <taxon>Pezizomycotina</taxon>
        <taxon>Dothideomycetes</taxon>
        <taxon>Dothideomycetes incertae sedis</taxon>
        <taxon>Botryosphaeriales</taxon>
        <taxon>Botryosphaeriaceae</taxon>
        <taxon>Neofusicoccum</taxon>
    </lineage>
</organism>
<keyword evidence="2" id="KW-1185">Reference proteome</keyword>
<reference evidence="1" key="1">
    <citation type="submission" date="2024-09" db="EMBL/GenBank/DDBJ databases">
        <title>Draft Genome Sequences of Neofusicoccum parvum.</title>
        <authorList>
            <person name="Ashida A."/>
            <person name="Camagna M."/>
            <person name="Tanaka A."/>
            <person name="Takemoto D."/>
        </authorList>
    </citation>
    <scope>NUCLEOTIDE SEQUENCE</scope>
    <source>
        <strain evidence="1">PPO83</strain>
    </source>
</reference>
<dbReference type="Proteomes" id="UP001165186">
    <property type="component" value="Unassembled WGS sequence"/>
</dbReference>
<name>A0ACB5SIP7_9PEZI</name>
<proteinExistence type="predicted"/>
<protein>
    <submittedName>
        <fullName evidence="1">Lipase GDSL</fullName>
    </submittedName>
</protein>
<gene>
    <name evidence="1" type="primary">g516</name>
    <name evidence="1" type="ORF">NpPPO83_00000516</name>
</gene>
<comment type="caution">
    <text evidence="1">The sequence shown here is derived from an EMBL/GenBank/DDBJ whole genome shotgun (WGS) entry which is preliminary data.</text>
</comment>
<dbReference type="EMBL" id="BSXG01000106">
    <property type="protein sequence ID" value="GME43006.1"/>
    <property type="molecule type" value="Genomic_DNA"/>
</dbReference>
<evidence type="ECO:0000313" key="1">
    <source>
        <dbReference type="EMBL" id="GME43006.1"/>
    </source>
</evidence>
<accession>A0ACB5SIP7</accession>